<dbReference type="RefSeq" id="XP_003040275.1">
    <property type="nucleotide sequence ID" value="XM_003040229.1"/>
</dbReference>
<dbReference type="HOGENOM" id="CLU_1219980_0_0_1"/>
<feature type="region of interest" description="Disordered" evidence="2">
    <location>
        <begin position="57"/>
        <end position="93"/>
    </location>
</feature>
<name>C7ZN55_FUSV7</name>
<dbReference type="KEGG" id="nhe:NECHADRAFT_88871"/>
<evidence type="ECO:0000256" key="2">
    <source>
        <dbReference type="SAM" id="MobiDB-lite"/>
    </source>
</evidence>
<organism evidence="3 4">
    <name type="scientific">Fusarium vanettenii (strain ATCC MYA-4622 / CBS 123669 / FGSC 9596 / NRRL 45880 / 77-13-4)</name>
    <name type="common">Fusarium solani subsp. pisi</name>
    <dbReference type="NCBI Taxonomy" id="660122"/>
    <lineage>
        <taxon>Eukaryota</taxon>
        <taxon>Fungi</taxon>
        <taxon>Dikarya</taxon>
        <taxon>Ascomycota</taxon>
        <taxon>Pezizomycotina</taxon>
        <taxon>Sordariomycetes</taxon>
        <taxon>Hypocreomycetidae</taxon>
        <taxon>Hypocreales</taxon>
        <taxon>Nectriaceae</taxon>
        <taxon>Fusarium</taxon>
        <taxon>Fusarium solani species complex</taxon>
        <taxon>Fusarium vanettenii</taxon>
    </lineage>
</organism>
<evidence type="ECO:0000313" key="4">
    <source>
        <dbReference type="Proteomes" id="UP000005206"/>
    </source>
</evidence>
<keyword evidence="4" id="KW-1185">Reference proteome</keyword>
<dbReference type="InParanoid" id="C7ZN55"/>
<feature type="compositionally biased region" description="Polar residues" evidence="2">
    <location>
        <begin position="65"/>
        <end position="78"/>
    </location>
</feature>
<gene>
    <name evidence="3" type="ORF">NECHADRAFT_88871</name>
</gene>
<accession>C7ZN55</accession>
<evidence type="ECO:0000256" key="1">
    <source>
        <dbReference type="SAM" id="Coils"/>
    </source>
</evidence>
<proteinExistence type="predicted"/>
<dbReference type="GeneID" id="9678710"/>
<dbReference type="Proteomes" id="UP000005206">
    <property type="component" value="Chromosome 17"/>
</dbReference>
<feature type="coiled-coil region" evidence="1">
    <location>
        <begin position="168"/>
        <end position="195"/>
    </location>
</feature>
<reference evidence="3 4" key="1">
    <citation type="journal article" date="2009" name="PLoS Genet.">
        <title>The genome of Nectria haematococca: contribution of supernumerary chromosomes to gene expansion.</title>
        <authorList>
            <person name="Coleman J.J."/>
            <person name="Rounsley S.D."/>
            <person name="Rodriguez-Carres M."/>
            <person name="Kuo A."/>
            <person name="Wasmann C.C."/>
            <person name="Grimwood J."/>
            <person name="Schmutz J."/>
            <person name="Taga M."/>
            <person name="White G.J."/>
            <person name="Zhou S."/>
            <person name="Schwartz D.C."/>
            <person name="Freitag M."/>
            <person name="Ma L.J."/>
            <person name="Danchin E.G."/>
            <person name="Henrissat B."/>
            <person name="Coutinho P.M."/>
            <person name="Nelson D.R."/>
            <person name="Straney D."/>
            <person name="Napoli C.A."/>
            <person name="Barker B.M."/>
            <person name="Gribskov M."/>
            <person name="Rep M."/>
            <person name="Kroken S."/>
            <person name="Molnar I."/>
            <person name="Rensing C."/>
            <person name="Kennell J.C."/>
            <person name="Zamora J."/>
            <person name="Farman M.L."/>
            <person name="Selker E.U."/>
            <person name="Salamov A."/>
            <person name="Shapiro H."/>
            <person name="Pangilinan J."/>
            <person name="Lindquist E."/>
            <person name="Lamers C."/>
            <person name="Grigoriev I.V."/>
            <person name="Geiser D.M."/>
            <person name="Covert S.F."/>
            <person name="Temporini E."/>
            <person name="Vanetten H.D."/>
        </authorList>
    </citation>
    <scope>NUCLEOTIDE SEQUENCE [LARGE SCALE GENOMIC DNA]</scope>
    <source>
        <strain evidence="4">ATCC MYA-4622 / CBS 123669 / FGSC 9596 / NRRL 45880 / 77-13-4</strain>
    </source>
</reference>
<dbReference type="OrthoDB" id="5098439at2759"/>
<keyword evidence="1" id="KW-0175">Coiled coil</keyword>
<sequence>MSHVAVQTCCAFIAPPLHAASAREYLFEMTSFPVAWTRPQTEVIYVAVDEPILKRTGRTEAEPSVESSNPTLATSSGRQRPKKATGLAEQQHQTAIDEQLKKEEETLRQKIKVVTNKVEKRHSKSFKLRERRRHIWETIEDYDSSVIVNQRHIVGLNGGDREHSLKRLERVDRKLHETNDEVERIQNALDLNREKVDGLVHDHADLLVQLARVETIRRDRVVPHRNL</sequence>
<evidence type="ECO:0000313" key="3">
    <source>
        <dbReference type="EMBL" id="EEU34562.1"/>
    </source>
</evidence>
<dbReference type="EMBL" id="GG698962">
    <property type="protein sequence ID" value="EEU34562.1"/>
    <property type="molecule type" value="Genomic_DNA"/>
</dbReference>
<dbReference type="AlphaFoldDB" id="C7ZN55"/>
<dbReference type="VEuPathDB" id="FungiDB:NECHADRAFT_88871"/>
<protein>
    <submittedName>
        <fullName evidence="3">Uncharacterized protein</fullName>
    </submittedName>
</protein>